<gene>
    <name evidence="1" type="ORF">SAMN03003324_03878</name>
</gene>
<accession>A0A1I2ISW1</accession>
<reference evidence="1 2" key="1">
    <citation type="submission" date="2016-10" db="EMBL/GenBank/DDBJ databases">
        <authorList>
            <person name="de Groot N.N."/>
        </authorList>
    </citation>
    <scope>NUCLEOTIDE SEQUENCE [LARGE SCALE GENOMIC DNA]</scope>
    <source>
        <strain evidence="1 2">ATCC 51969</strain>
    </source>
</reference>
<dbReference type="EMBL" id="FONS01000014">
    <property type="protein sequence ID" value="SFF43886.1"/>
    <property type="molecule type" value="Genomic_DNA"/>
</dbReference>
<proteinExistence type="predicted"/>
<protein>
    <submittedName>
        <fullName evidence="1">Uncharacterized protein</fullName>
    </submittedName>
</protein>
<dbReference type="Proteomes" id="UP000183129">
    <property type="component" value="Unassembled WGS sequence"/>
</dbReference>
<organism evidence="1 2">
    <name type="scientific">Pedobacter antarcticus</name>
    <dbReference type="NCBI Taxonomy" id="34086"/>
    <lineage>
        <taxon>Bacteria</taxon>
        <taxon>Pseudomonadati</taxon>
        <taxon>Bacteroidota</taxon>
        <taxon>Sphingobacteriia</taxon>
        <taxon>Sphingobacteriales</taxon>
        <taxon>Sphingobacteriaceae</taxon>
        <taxon>Pedobacter</taxon>
    </lineage>
</organism>
<evidence type="ECO:0000313" key="1">
    <source>
        <dbReference type="EMBL" id="SFF43886.1"/>
    </source>
</evidence>
<dbReference type="AlphaFoldDB" id="A0A1I2ISW1"/>
<dbReference type="RefSeq" id="WP_139218466.1">
    <property type="nucleotide sequence ID" value="NZ_FONS01000014.1"/>
</dbReference>
<name>A0A1I2ISW1_9SPHI</name>
<sequence>MADNKDAHIVETNITSLAKSSVSASDEKKKGEYAFYILYTPADQSEEESVLQASMQMPTELADPKVIESESN</sequence>
<evidence type="ECO:0000313" key="2">
    <source>
        <dbReference type="Proteomes" id="UP000183129"/>
    </source>
</evidence>